<dbReference type="PROSITE" id="PS50020">
    <property type="entry name" value="WW_DOMAIN_2"/>
    <property type="match status" value="1"/>
</dbReference>
<dbReference type="KEGG" id="lcm:102367055"/>
<reference evidence="5" key="2">
    <citation type="submission" date="2025-08" db="UniProtKB">
        <authorList>
            <consortium name="Ensembl"/>
        </authorList>
    </citation>
    <scope>IDENTIFICATION</scope>
</reference>
<dbReference type="Pfam" id="PF00397">
    <property type="entry name" value="WW"/>
    <property type="match status" value="1"/>
</dbReference>
<dbReference type="GO" id="GO:0050821">
    <property type="term" value="P:protein stabilization"/>
    <property type="evidence" value="ECO:0007669"/>
    <property type="project" value="TreeGrafter"/>
</dbReference>
<dbReference type="Pfam" id="PF02179">
    <property type="entry name" value="BAG"/>
    <property type="match status" value="1"/>
</dbReference>
<protein>
    <submittedName>
        <fullName evidence="5">BAG cochaperone 3</fullName>
    </submittedName>
</protein>
<dbReference type="SUPFAM" id="SSF63491">
    <property type="entry name" value="BAG domain"/>
    <property type="match status" value="1"/>
</dbReference>
<dbReference type="GO" id="GO:0005634">
    <property type="term" value="C:nucleus"/>
    <property type="evidence" value="ECO:0007669"/>
    <property type="project" value="TreeGrafter"/>
</dbReference>
<feature type="region of interest" description="Disordered" evidence="2">
    <location>
        <begin position="504"/>
        <end position="561"/>
    </location>
</feature>
<evidence type="ECO:0000259" key="4">
    <source>
        <dbReference type="PROSITE" id="PS51035"/>
    </source>
</evidence>
<reference evidence="6" key="1">
    <citation type="submission" date="2011-08" db="EMBL/GenBank/DDBJ databases">
        <title>The draft genome of Latimeria chalumnae.</title>
        <authorList>
            <person name="Di Palma F."/>
            <person name="Alfoldi J."/>
            <person name="Johnson J."/>
            <person name="Berlin A."/>
            <person name="Gnerre S."/>
            <person name="Jaffe D."/>
            <person name="MacCallum I."/>
            <person name="Young S."/>
            <person name="Walker B.J."/>
            <person name="Lander E."/>
            <person name="Lindblad-Toh K."/>
        </authorList>
    </citation>
    <scope>NUCLEOTIDE SEQUENCE [LARGE SCALE GENOMIC DNA]</scope>
    <source>
        <strain evidence="6">Wild caught</strain>
    </source>
</reference>
<proteinExistence type="predicted"/>
<dbReference type="InterPro" id="IPR001202">
    <property type="entry name" value="WW_dom"/>
</dbReference>
<dbReference type="PANTHER" id="PTHR12329:SF5">
    <property type="entry name" value="STARVIN, ISOFORM E"/>
    <property type="match status" value="1"/>
</dbReference>
<evidence type="ECO:0000313" key="5">
    <source>
        <dbReference type="Ensembl" id="ENSLACP00000012843.1"/>
    </source>
</evidence>
<dbReference type="Ensembl" id="ENSLACT00000012937.1">
    <property type="protein sequence ID" value="ENSLACP00000012843.1"/>
    <property type="gene ID" value="ENSLACG00000011309.1"/>
</dbReference>
<dbReference type="PROSITE" id="PS01159">
    <property type="entry name" value="WW_DOMAIN_1"/>
    <property type="match status" value="1"/>
</dbReference>
<dbReference type="STRING" id="7897.ENSLACP00000012843"/>
<dbReference type="CDD" id="cd00201">
    <property type="entry name" value="WW"/>
    <property type="match status" value="1"/>
</dbReference>
<dbReference type="InParanoid" id="H3AT72"/>
<accession>H3AT72</accession>
<evidence type="ECO:0000313" key="6">
    <source>
        <dbReference type="Proteomes" id="UP000008672"/>
    </source>
</evidence>
<evidence type="ECO:0000259" key="3">
    <source>
        <dbReference type="PROSITE" id="PS50020"/>
    </source>
</evidence>
<dbReference type="EMBL" id="AFYH01099970">
    <property type="status" value="NOT_ANNOTATED_CDS"/>
    <property type="molecule type" value="Genomic_DNA"/>
</dbReference>
<dbReference type="SMART" id="SM00264">
    <property type="entry name" value="BAG"/>
    <property type="match status" value="1"/>
</dbReference>
<sequence length="561" mass="62760">MFHKGSSLPGSMSQFTLPRSGSSMKTSQPPMVQMASSDPLPPGWEIKIDPQTGWPFFVDHNNRTTTWNDPRLDMLKEMQSSANGPSSASQSLSQDNPPQHQKVQYARYPQLRPGYIPIPVCHEGLEHRCQHPDHFQQPSMQRVKAEGVTSLPARAQSPSGTPLRDASQTDKQCGLATTAASQGPESHSQPAPAFQAAPPHQSSRPSMGEPQLPAGYIPIPVIHEGATTRLHPQVHHQLPRTRYPAQQNEYSAHHPVFHSLPEEWEQKPGRAHSPFRMAQKDTQSCESSPGRMTSQMRSKSPTRVHIEKPQIGQQQTHYQDSQPRIQQESKPSFTGMDLPPGYVPIHVSRKEADVKQEPQKSQPKSEKMDTKIPSPKESVPQKESPEAEQAVPKKPVEPEVSQRHPGLLKVEKILEKVRRLEDEVNTFEGKKTEKKYLTLEEYLTKELLALDSVDPDGCTDVRQARRDGVRKVQSILERLEQKATDNMETMKVCEPQQNVTEIANQQKNMNIDSVEDINNKETTSDTDKSDTKMEVSTSETKAKVSSDTLNPTCTLAGTMQP</sequence>
<dbReference type="FunCoup" id="H3AT72">
    <property type="interactions" value="1184"/>
</dbReference>
<dbReference type="GO" id="GO:0000774">
    <property type="term" value="F:adenyl-nucleotide exchange factor activity"/>
    <property type="evidence" value="ECO:0007669"/>
    <property type="project" value="TreeGrafter"/>
</dbReference>
<dbReference type="SMART" id="SM00456">
    <property type="entry name" value="WW"/>
    <property type="match status" value="1"/>
</dbReference>
<feature type="domain" description="WW" evidence="3">
    <location>
        <begin position="38"/>
        <end position="72"/>
    </location>
</feature>
<feature type="compositionally biased region" description="Polar residues" evidence="2">
    <location>
        <begin position="534"/>
        <end position="561"/>
    </location>
</feature>
<dbReference type="Bgee" id="ENSLACG00000011309">
    <property type="expression patterns" value="Expressed in muscle tissue and 6 other cell types or tissues"/>
</dbReference>
<feature type="region of interest" description="Disordered" evidence="2">
    <location>
        <begin position="275"/>
        <end position="405"/>
    </location>
</feature>
<dbReference type="SUPFAM" id="SSF51045">
    <property type="entry name" value="WW domain"/>
    <property type="match status" value="1"/>
</dbReference>
<dbReference type="PANTHER" id="PTHR12329">
    <property type="entry name" value="BCL2-ASSOCIATED ATHANOGENE"/>
    <property type="match status" value="1"/>
</dbReference>
<dbReference type="PROSITE" id="PS51035">
    <property type="entry name" value="BAG"/>
    <property type="match status" value="1"/>
</dbReference>
<dbReference type="Gene3D" id="1.20.58.120">
    <property type="entry name" value="BAG domain"/>
    <property type="match status" value="1"/>
</dbReference>
<dbReference type="GO" id="GO:0051087">
    <property type="term" value="F:protein-folding chaperone binding"/>
    <property type="evidence" value="ECO:0007669"/>
    <property type="project" value="InterPro"/>
</dbReference>
<feature type="compositionally biased region" description="Basic and acidic residues" evidence="2">
    <location>
        <begin position="517"/>
        <end position="533"/>
    </location>
</feature>
<dbReference type="GeneID" id="102367055"/>
<dbReference type="CTD" id="9531"/>
<dbReference type="GO" id="GO:0005829">
    <property type="term" value="C:cytosol"/>
    <property type="evidence" value="ECO:0007669"/>
    <property type="project" value="TreeGrafter"/>
</dbReference>
<evidence type="ECO:0000256" key="1">
    <source>
        <dbReference type="ARBA" id="ARBA00023186"/>
    </source>
</evidence>
<dbReference type="OrthoDB" id="333905at2759"/>
<dbReference type="InterPro" id="IPR036020">
    <property type="entry name" value="WW_dom_sf"/>
</dbReference>
<dbReference type="eggNOG" id="KOG4361">
    <property type="taxonomic scope" value="Eukaryota"/>
</dbReference>
<dbReference type="OMA" id="QKGEPSM"/>
<dbReference type="InterPro" id="IPR036533">
    <property type="entry name" value="BAG_dom_sf"/>
</dbReference>
<feature type="compositionally biased region" description="Polar residues" evidence="2">
    <location>
        <begin position="280"/>
        <end position="301"/>
    </location>
</feature>
<feature type="region of interest" description="Disordered" evidence="2">
    <location>
        <begin position="79"/>
        <end position="101"/>
    </location>
</feature>
<reference evidence="5" key="3">
    <citation type="submission" date="2025-09" db="UniProtKB">
        <authorList>
            <consortium name="Ensembl"/>
        </authorList>
    </citation>
    <scope>IDENTIFICATION</scope>
</reference>
<dbReference type="Gene3D" id="2.20.70.10">
    <property type="match status" value="1"/>
</dbReference>
<feature type="compositionally biased region" description="Polar residues" evidence="2">
    <location>
        <begin position="8"/>
        <end position="36"/>
    </location>
</feature>
<dbReference type="AlphaFoldDB" id="H3AT72"/>
<evidence type="ECO:0000256" key="2">
    <source>
        <dbReference type="SAM" id="MobiDB-lite"/>
    </source>
</evidence>
<keyword evidence="1" id="KW-0143">Chaperone</keyword>
<feature type="region of interest" description="Disordered" evidence="2">
    <location>
        <begin position="131"/>
        <end position="215"/>
    </location>
</feature>
<dbReference type="InterPro" id="IPR003103">
    <property type="entry name" value="BAG_domain"/>
</dbReference>
<gene>
    <name evidence="5" type="primary">BAG3</name>
</gene>
<dbReference type="GO" id="GO:0016020">
    <property type="term" value="C:membrane"/>
    <property type="evidence" value="ECO:0007669"/>
    <property type="project" value="TreeGrafter"/>
</dbReference>
<feature type="region of interest" description="Disordered" evidence="2">
    <location>
        <begin position="1"/>
        <end position="45"/>
    </location>
</feature>
<dbReference type="eggNOG" id="KOG0940">
    <property type="taxonomic scope" value="Eukaryota"/>
</dbReference>
<feature type="compositionally biased region" description="Low complexity" evidence="2">
    <location>
        <begin position="186"/>
        <end position="203"/>
    </location>
</feature>
<name>H3AT72_LATCH</name>
<organism evidence="5 6">
    <name type="scientific">Latimeria chalumnae</name>
    <name type="common">Coelacanth</name>
    <dbReference type="NCBI Taxonomy" id="7897"/>
    <lineage>
        <taxon>Eukaryota</taxon>
        <taxon>Metazoa</taxon>
        <taxon>Chordata</taxon>
        <taxon>Craniata</taxon>
        <taxon>Vertebrata</taxon>
        <taxon>Euteleostomi</taxon>
        <taxon>Coelacanthiformes</taxon>
        <taxon>Coelacanthidae</taxon>
        <taxon>Latimeria</taxon>
    </lineage>
</organism>
<feature type="domain" description="BAG" evidence="4">
    <location>
        <begin position="406"/>
        <end position="483"/>
    </location>
</feature>
<feature type="compositionally biased region" description="Polar residues" evidence="2">
    <location>
        <begin position="311"/>
        <end position="332"/>
    </location>
</feature>
<feature type="compositionally biased region" description="Basic and acidic residues" evidence="2">
    <location>
        <begin position="348"/>
        <end position="370"/>
    </location>
</feature>
<dbReference type="GeneTree" id="ENSGT00940000159204"/>
<feature type="compositionally biased region" description="Low complexity" evidence="2">
    <location>
        <begin position="79"/>
        <end position="94"/>
    </location>
</feature>
<dbReference type="RefSeq" id="XP_005999271.1">
    <property type="nucleotide sequence ID" value="XM_005999209.3"/>
</dbReference>
<keyword evidence="6" id="KW-1185">Reference proteome</keyword>
<dbReference type="Proteomes" id="UP000008672">
    <property type="component" value="Unassembled WGS sequence"/>
</dbReference>
<dbReference type="HOGENOM" id="CLU_034378_0_0_1"/>
<dbReference type="InterPro" id="IPR039773">
    <property type="entry name" value="BAG_chaperone_regulator"/>
</dbReference>